<evidence type="ECO:0000259" key="1">
    <source>
        <dbReference type="PROSITE" id="PS51186"/>
    </source>
</evidence>
<dbReference type="PANTHER" id="PTHR43072:SF8">
    <property type="entry name" value="ACYLTRANSFERASE FABY-RELATED"/>
    <property type="match status" value="1"/>
</dbReference>
<reference evidence="2 3" key="1">
    <citation type="submission" date="2020-02" db="EMBL/GenBank/DDBJ databases">
        <title>Fructobacillus sp. isolated from paper mulberry of Taiwan.</title>
        <authorList>
            <person name="Lin S.-T."/>
        </authorList>
    </citation>
    <scope>NUCLEOTIDE SEQUENCE [LARGE SCALE GENOMIC DNA]</scope>
    <source>
        <strain evidence="2 3">M2-14</strain>
    </source>
</reference>
<feature type="domain" description="N-acetyltransferase" evidence="1">
    <location>
        <begin position="1"/>
        <end position="162"/>
    </location>
</feature>
<gene>
    <name evidence="2" type="ORF">G6R29_00705</name>
</gene>
<keyword evidence="3" id="KW-1185">Reference proteome</keyword>
<protein>
    <submittedName>
        <fullName evidence="2">N-acetyltransferase</fullName>
    </submittedName>
</protein>
<sequence>MQIRTASPEDADKLLEIYRPHIENSTTSFEYEVPSVQDFQQRIQAILPNYPYLVSIENDHILGYAYAHPYGERKAYQWSSEVSVYIGKDAQGKGVGRRLYETIEDILKQQNVVNVTACVTSENENSIAFHQHMGYEITAKFDDIGFKNGKWIGTYWLKKVIGRQAATQAEKPQQEPAPFIPFSKLI</sequence>
<dbReference type="SUPFAM" id="SSF55729">
    <property type="entry name" value="Acyl-CoA N-acyltransferases (Nat)"/>
    <property type="match status" value="1"/>
</dbReference>
<evidence type="ECO:0000313" key="2">
    <source>
        <dbReference type="EMBL" id="MBS9338158.1"/>
    </source>
</evidence>
<dbReference type="PROSITE" id="PS51186">
    <property type="entry name" value="GNAT"/>
    <property type="match status" value="1"/>
</dbReference>
<dbReference type="CDD" id="cd04301">
    <property type="entry name" value="NAT_SF"/>
    <property type="match status" value="1"/>
</dbReference>
<comment type="caution">
    <text evidence="2">The sequence shown here is derived from an EMBL/GenBank/DDBJ whole genome shotgun (WGS) entry which is preliminary data.</text>
</comment>
<dbReference type="InterPro" id="IPR000182">
    <property type="entry name" value="GNAT_dom"/>
</dbReference>
<dbReference type="Pfam" id="PF13420">
    <property type="entry name" value="Acetyltransf_4"/>
    <property type="match status" value="1"/>
</dbReference>
<name>A0ABS5QY79_9LACO</name>
<dbReference type="PANTHER" id="PTHR43072">
    <property type="entry name" value="N-ACETYLTRANSFERASE"/>
    <property type="match status" value="1"/>
</dbReference>
<dbReference type="Gene3D" id="3.40.630.30">
    <property type="match status" value="1"/>
</dbReference>
<evidence type="ECO:0000313" key="3">
    <source>
        <dbReference type="Proteomes" id="UP001519504"/>
    </source>
</evidence>
<dbReference type="InterPro" id="IPR016181">
    <property type="entry name" value="Acyl_CoA_acyltransferase"/>
</dbReference>
<dbReference type="RefSeq" id="WP_213808441.1">
    <property type="nucleotide sequence ID" value="NZ_JAAMFK010000001.1"/>
</dbReference>
<organism evidence="2 3">
    <name type="scientific">Fructobacillus broussonetiae</name>
    <dbReference type="NCBI Taxonomy" id="2713173"/>
    <lineage>
        <taxon>Bacteria</taxon>
        <taxon>Bacillati</taxon>
        <taxon>Bacillota</taxon>
        <taxon>Bacilli</taxon>
        <taxon>Lactobacillales</taxon>
        <taxon>Lactobacillaceae</taxon>
        <taxon>Fructobacillus</taxon>
    </lineage>
</organism>
<accession>A0ABS5QY79</accession>
<proteinExistence type="predicted"/>
<dbReference type="EMBL" id="JAAMFK010000001">
    <property type="protein sequence ID" value="MBS9338158.1"/>
    <property type="molecule type" value="Genomic_DNA"/>
</dbReference>
<dbReference type="Proteomes" id="UP001519504">
    <property type="component" value="Unassembled WGS sequence"/>
</dbReference>